<evidence type="ECO:0000313" key="2">
    <source>
        <dbReference type="EMBL" id="KAH7295937.1"/>
    </source>
</evidence>
<dbReference type="OrthoDB" id="1702147at2759"/>
<keyword evidence="3" id="KW-1185">Reference proteome</keyword>
<organism evidence="2 3">
    <name type="scientific">Ceratopteris richardii</name>
    <name type="common">Triangle waterfern</name>
    <dbReference type="NCBI Taxonomy" id="49495"/>
    <lineage>
        <taxon>Eukaryota</taxon>
        <taxon>Viridiplantae</taxon>
        <taxon>Streptophyta</taxon>
        <taxon>Embryophyta</taxon>
        <taxon>Tracheophyta</taxon>
        <taxon>Polypodiopsida</taxon>
        <taxon>Polypodiidae</taxon>
        <taxon>Polypodiales</taxon>
        <taxon>Pteridineae</taxon>
        <taxon>Pteridaceae</taxon>
        <taxon>Parkerioideae</taxon>
        <taxon>Ceratopteris</taxon>
    </lineage>
</organism>
<sequence>MILTLCSVSHLRTKPLVWLNMILVNTGLKTPVILLKHEVTAGVPITKQARYNFVGIEESTLEKVGELCEPRLIFLPEPRTPGILLSNPLNKKIVWSELTKIWRDRDKVKGLIFNLIKGGYAVVIAGFVAPLLRSPLCKRNSSAKRLPVRFSAKRLQKQK</sequence>
<dbReference type="AlphaFoldDB" id="A0A8T2RJQ1"/>
<evidence type="ECO:0000313" key="3">
    <source>
        <dbReference type="Proteomes" id="UP000825935"/>
    </source>
</evidence>
<dbReference type="EMBL" id="CM035431">
    <property type="protein sequence ID" value="KAH7295937.1"/>
    <property type="molecule type" value="Genomic_DNA"/>
</dbReference>
<comment type="caution">
    <text evidence="2">The sequence shown here is derived from an EMBL/GenBank/DDBJ whole genome shotgun (WGS) entry which is preliminary data.</text>
</comment>
<keyword evidence="1" id="KW-0812">Transmembrane</keyword>
<reference evidence="2" key="1">
    <citation type="submission" date="2021-08" db="EMBL/GenBank/DDBJ databases">
        <title>WGS assembly of Ceratopteris richardii.</title>
        <authorList>
            <person name="Marchant D.B."/>
            <person name="Chen G."/>
            <person name="Jenkins J."/>
            <person name="Shu S."/>
            <person name="Leebens-Mack J."/>
            <person name="Grimwood J."/>
            <person name="Schmutz J."/>
            <person name="Soltis P."/>
            <person name="Soltis D."/>
            <person name="Chen Z.-H."/>
        </authorList>
    </citation>
    <scope>NUCLEOTIDE SEQUENCE</scope>
    <source>
        <strain evidence="2">Whitten #5841</strain>
        <tissue evidence="2">Leaf</tissue>
    </source>
</reference>
<evidence type="ECO:0008006" key="4">
    <source>
        <dbReference type="Google" id="ProtNLM"/>
    </source>
</evidence>
<protein>
    <recommendedName>
        <fullName evidence="4">Ribosomal protein S1</fullName>
    </recommendedName>
</protein>
<name>A0A8T2RJQ1_CERRI</name>
<gene>
    <name evidence="2" type="ORF">KP509_26G000400</name>
</gene>
<keyword evidence="1" id="KW-1133">Transmembrane helix</keyword>
<keyword evidence="1" id="KW-0472">Membrane</keyword>
<feature type="transmembrane region" description="Helical" evidence="1">
    <location>
        <begin position="111"/>
        <end position="132"/>
    </location>
</feature>
<proteinExistence type="predicted"/>
<accession>A0A8T2RJQ1</accession>
<evidence type="ECO:0000256" key="1">
    <source>
        <dbReference type="SAM" id="Phobius"/>
    </source>
</evidence>
<dbReference type="Proteomes" id="UP000825935">
    <property type="component" value="Chromosome 26"/>
</dbReference>